<keyword evidence="3" id="KW-1185">Reference proteome</keyword>
<feature type="non-terminal residue" evidence="2">
    <location>
        <position position="1"/>
    </location>
</feature>
<name>A0ABN9R1K2_9DINO</name>
<gene>
    <name evidence="2" type="ORF">PCOR1329_LOCUS16844</name>
</gene>
<comment type="caution">
    <text evidence="2">The sequence shown here is derived from an EMBL/GenBank/DDBJ whole genome shotgun (WGS) entry which is preliminary data.</text>
</comment>
<dbReference type="Proteomes" id="UP001189429">
    <property type="component" value="Unassembled WGS sequence"/>
</dbReference>
<sequence>FRAPGLAGCCRGQGVVTRALGAGPCVIRSSSPLLAQAAARLFHGAPAAPLAATRRLRATSSHPPRHALLFFHTLRRPGHARASRRVGAGVGGAGTPAAAAAQAGRVAAGSGASRRAAAQDRRAGSSTTESIMPATSTHGAVQAAARARRTQAVSATAA</sequence>
<accession>A0ABN9R1K2</accession>
<feature type="compositionally biased region" description="Polar residues" evidence="1">
    <location>
        <begin position="127"/>
        <end position="139"/>
    </location>
</feature>
<dbReference type="EMBL" id="CAUYUJ010005184">
    <property type="protein sequence ID" value="CAK0812587.1"/>
    <property type="molecule type" value="Genomic_DNA"/>
</dbReference>
<evidence type="ECO:0000313" key="2">
    <source>
        <dbReference type="EMBL" id="CAK0812587.1"/>
    </source>
</evidence>
<protein>
    <submittedName>
        <fullName evidence="2">Uncharacterized protein</fullName>
    </submittedName>
</protein>
<evidence type="ECO:0000256" key="1">
    <source>
        <dbReference type="SAM" id="MobiDB-lite"/>
    </source>
</evidence>
<evidence type="ECO:0000313" key="3">
    <source>
        <dbReference type="Proteomes" id="UP001189429"/>
    </source>
</evidence>
<reference evidence="2" key="1">
    <citation type="submission" date="2023-10" db="EMBL/GenBank/DDBJ databases">
        <authorList>
            <person name="Chen Y."/>
            <person name="Shah S."/>
            <person name="Dougan E. K."/>
            <person name="Thang M."/>
            <person name="Chan C."/>
        </authorList>
    </citation>
    <scope>NUCLEOTIDE SEQUENCE [LARGE SCALE GENOMIC DNA]</scope>
</reference>
<feature type="compositionally biased region" description="Low complexity" evidence="1">
    <location>
        <begin position="95"/>
        <end position="116"/>
    </location>
</feature>
<organism evidence="2 3">
    <name type="scientific">Prorocentrum cordatum</name>
    <dbReference type="NCBI Taxonomy" id="2364126"/>
    <lineage>
        <taxon>Eukaryota</taxon>
        <taxon>Sar</taxon>
        <taxon>Alveolata</taxon>
        <taxon>Dinophyceae</taxon>
        <taxon>Prorocentrales</taxon>
        <taxon>Prorocentraceae</taxon>
        <taxon>Prorocentrum</taxon>
    </lineage>
</organism>
<proteinExistence type="predicted"/>
<feature type="region of interest" description="Disordered" evidence="1">
    <location>
        <begin position="81"/>
        <end position="139"/>
    </location>
</feature>